<dbReference type="Pfam" id="PF25553">
    <property type="entry name" value="BTB-POZ_ANK-like"/>
    <property type="match status" value="1"/>
</dbReference>
<dbReference type="EMBL" id="CAMGYJ010000010">
    <property type="protein sequence ID" value="CAI0555309.1"/>
    <property type="molecule type" value="Genomic_DNA"/>
</dbReference>
<protein>
    <recommendedName>
        <fullName evidence="5">At3g05675-like ankyrin-like domain-containing protein</fullName>
    </recommendedName>
</protein>
<proteinExistence type="predicted"/>
<evidence type="ECO:0000256" key="1">
    <source>
        <dbReference type="ARBA" id="ARBA00002668"/>
    </source>
</evidence>
<feature type="non-terminal residue" evidence="6">
    <location>
        <position position="1"/>
    </location>
</feature>
<keyword evidence="7" id="KW-1185">Reference proteome</keyword>
<dbReference type="Proteomes" id="UP001154282">
    <property type="component" value="Unassembled WGS sequence"/>
</dbReference>
<dbReference type="PANTHER" id="PTHR31060:SF33">
    <property type="entry name" value="OS04G0278000 PROTEIN"/>
    <property type="match status" value="1"/>
</dbReference>
<dbReference type="InterPro" id="IPR038920">
    <property type="entry name" value="At3g05675-like"/>
</dbReference>
<evidence type="ECO:0000256" key="3">
    <source>
        <dbReference type="ARBA" id="ARBA00022786"/>
    </source>
</evidence>
<dbReference type="PANTHER" id="PTHR31060">
    <property type="entry name" value="OSJNBA0011J08.25 PROTEIN-RELATED"/>
    <property type="match status" value="1"/>
</dbReference>
<evidence type="ECO:0000313" key="6">
    <source>
        <dbReference type="EMBL" id="CAI0555309.1"/>
    </source>
</evidence>
<accession>A0AAV0RFF5</accession>
<feature type="domain" description="At3g05675-like ankyrin-like" evidence="5">
    <location>
        <begin position="405"/>
        <end position="655"/>
    </location>
</feature>
<comment type="pathway">
    <text evidence="2">Protein modification; protein ubiquitination.</text>
</comment>
<comment type="function">
    <text evidence="1">May act as a substrate-specific adapter of an E3 ubiquitin-protein ligase complex (CUL3-RBX1-BTB) which mediates the ubiquitination and subsequent proteasomal degradation of target proteins.</text>
</comment>
<dbReference type="InterPro" id="IPR058039">
    <property type="entry name" value="At3g05675-like_ankyrin"/>
</dbReference>
<dbReference type="AlphaFoldDB" id="A0AAV0RFF5"/>
<sequence>FGPPNYIYKPLRPNPPLERNKKGKYRKNPAEPCAFPLLHFSLQLATTPDSVPLPADERVISSPTTQMAESRRRQRRSSWCCSITHPPCKSPDYGHALPSSNPKRKPRPKSEFPSKTTTRSHSLPYDSPQSLKLSFVGKIDPRKILSPGRVSPIDSDPTAGELVVSAASTGMAAEEQLAAAALPAAAEEEEEVECARSVRSASFRGRNDGGGGALVCAPAGGSSAGSGSGHFGLDPGGSGDSFDVRLNLRGRRGGTMVLEMSSEVLMANSEVLGELVAEYRKGLHKVNRSNSNGNGGGSRSMKVCRIEVPDVENLGVFRDTIELMFEDDITSKLLKRGAYRAISILEVSADLKFSRGALSCLNYLAAVPWTEEEEEKLRLLMDIHKFDEAATRDIVDRLYVQESSEDSQWSLTKQLLWSITSCTDPFARNELKALVKGLVSKSSVYDKQHPGLNKADVYVICQSCLDSLACFFDEASSSVQPKTDTTLAKKKTSAATRPVVERISMQVDNINWLLEILLEWQMAEEFVDMWGNQEELEKLHEGASPLFRYELSRVSASLFIAMGTRRLHCQFESRSKLFQTWFRPMLHDFGWIQRCKKGLDLKVLEEAIGQSLLTLPLAMQHELFMEWFSYFSKHGNECINLGKAFQVWWRRSFLRGSETHGVESR</sequence>
<evidence type="ECO:0000256" key="2">
    <source>
        <dbReference type="ARBA" id="ARBA00004906"/>
    </source>
</evidence>
<gene>
    <name evidence="6" type="ORF">LITE_LOCUS47555</name>
</gene>
<keyword evidence="3" id="KW-0833">Ubl conjugation pathway</keyword>
<feature type="compositionally biased region" description="Polar residues" evidence="4">
    <location>
        <begin position="113"/>
        <end position="127"/>
    </location>
</feature>
<evidence type="ECO:0000256" key="4">
    <source>
        <dbReference type="SAM" id="MobiDB-lite"/>
    </source>
</evidence>
<organism evidence="6 7">
    <name type="scientific">Linum tenue</name>
    <dbReference type="NCBI Taxonomy" id="586396"/>
    <lineage>
        <taxon>Eukaryota</taxon>
        <taxon>Viridiplantae</taxon>
        <taxon>Streptophyta</taxon>
        <taxon>Embryophyta</taxon>
        <taxon>Tracheophyta</taxon>
        <taxon>Spermatophyta</taxon>
        <taxon>Magnoliopsida</taxon>
        <taxon>eudicotyledons</taxon>
        <taxon>Gunneridae</taxon>
        <taxon>Pentapetalae</taxon>
        <taxon>rosids</taxon>
        <taxon>fabids</taxon>
        <taxon>Malpighiales</taxon>
        <taxon>Linaceae</taxon>
        <taxon>Linum</taxon>
    </lineage>
</organism>
<name>A0AAV0RFF5_9ROSI</name>
<feature type="region of interest" description="Disordered" evidence="4">
    <location>
        <begin position="1"/>
        <end position="28"/>
    </location>
</feature>
<evidence type="ECO:0000259" key="5">
    <source>
        <dbReference type="Pfam" id="PF25553"/>
    </source>
</evidence>
<comment type="caution">
    <text evidence="6">The sequence shown here is derived from an EMBL/GenBank/DDBJ whole genome shotgun (WGS) entry which is preliminary data.</text>
</comment>
<feature type="region of interest" description="Disordered" evidence="4">
    <location>
        <begin position="91"/>
        <end position="127"/>
    </location>
</feature>
<evidence type="ECO:0000313" key="7">
    <source>
        <dbReference type="Proteomes" id="UP001154282"/>
    </source>
</evidence>
<reference evidence="6" key="1">
    <citation type="submission" date="2022-08" db="EMBL/GenBank/DDBJ databases">
        <authorList>
            <person name="Gutierrez-Valencia J."/>
        </authorList>
    </citation>
    <scope>NUCLEOTIDE SEQUENCE</scope>
</reference>